<comment type="subcellular location">
    <subcellularLocation>
        <location evidence="5">Cytoplasm</location>
    </subcellularLocation>
</comment>
<dbReference type="PANTHER" id="PTHR20881:SF0">
    <property type="entry name" value="3-METHYL-2-OXOBUTANOATE HYDROXYMETHYLTRANSFERASE"/>
    <property type="match status" value="1"/>
</dbReference>
<comment type="subunit">
    <text evidence="2 5">Homodecamer; pentamer of dimers.</text>
</comment>
<feature type="active site" description="Proton acceptor" evidence="5">
    <location>
        <position position="184"/>
    </location>
</feature>
<keyword evidence="3 5" id="KW-0566">Pantothenate biosynthesis</keyword>
<keyword evidence="4 5" id="KW-0808">Transferase</keyword>
<feature type="binding site" evidence="5">
    <location>
        <position position="117"/>
    </location>
    <ligand>
        <name>Mg(2+)</name>
        <dbReference type="ChEBI" id="CHEBI:18420"/>
    </ligand>
</feature>
<dbReference type="InterPro" id="IPR015813">
    <property type="entry name" value="Pyrv/PenolPyrv_kinase-like_dom"/>
</dbReference>
<evidence type="ECO:0000256" key="2">
    <source>
        <dbReference type="ARBA" id="ARBA00011424"/>
    </source>
</evidence>
<comment type="function">
    <text evidence="5">Catalyzes the reversible reaction in which hydroxymethyl group from 5,10-methylenetetrahydrofolate is transferred onto alpha-ketoisovalerate to form ketopantoate.</text>
</comment>
<dbReference type="Gene3D" id="3.20.20.60">
    <property type="entry name" value="Phosphoenolpyruvate-binding domains"/>
    <property type="match status" value="1"/>
</dbReference>
<dbReference type="InterPro" id="IPR003700">
    <property type="entry name" value="Pantoate_hydroxy_MeTrfase"/>
</dbReference>
<dbReference type="RefSeq" id="WP_206718907.1">
    <property type="nucleotide sequence ID" value="NZ_CP071091.1"/>
</dbReference>
<evidence type="ECO:0000256" key="4">
    <source>
        <dbReference type="ARBA" id="ARBA00022679"/>
    </source>
</evidence>
<keyword evidence="5" id="KW-0479">Metal-binding</keyword>
<gene>
    <name evidence="5 6" type="primary">panB</name>
    <name evidence="6" type="ORF">JY572_14965</name>
</gene>
<reference evidence="6 7" key="1">
    <citation type="submission" date="2021-02" db="EMBL/GenBank/DDBJ databases">
        <title>De Novo genome assembly of isolated myxobacteria.</title>
        <authorList>
            <person name="Stevens D.C."/>
        </authorList>
    </citation>
    <scope>NUCLEOTIDE SEQUENCE [LARGE SCALE GENOMIC DNA]</scope>
    <source>
        <strain evidence="6 7">SCHIC003</strain>
    </source>
</reference>
<evidence type="ECO:0000313" key="7">
    <source>
        <dbReference type="Proteomes" id="UP000663090"/>
    </source>
</evidence>
<dbReference type="HAMAP" id="MF_00156">
    <property type="entry name" value="PanB"/>
    <property type="match status" value="1"/>
</dbReference>
<protein>
    <recommendedName>
        <fullName evidence="5">3-methyl-2-oxobutanoate hydroxymethyltransferase</fullName>
        <ecNumber evidence="5">2.1.2.11</ecNumber>
    </recommendedName>
    <alternativeName>
        <fullName evidence="5">Ketopantoate hydroxymethyltransferase</fullName>
        <shortName evidence="5">KPHMT</shortName>
    </alternativeName>
</protein>
<evidence type="ECO:0000313" key="6">
    <source>
        <dbReference type="EMBL" id="QSQ17276.1"/>
    </source>
</evidence>
<dbReference type="CDD" id="cd06557">
    <property type="entry name" value="KPHMT-like"/>
    <property type="match status" value="1"/>
</dbReference>
<feature type="binding site" evidence="5">
    <location>
        <position position="85"/>
    </location>
    <ligand>
        <name>3-methyl-2-oxobutanoate</name>
        <dbReference type="ChEBI" id="CHEBI:11851"/>
    </ligand>
</feature>
<evidence type="ECO:0000256" key="1">
    <source>
        <dbReference type="ARBA" id="ARBA00008676"/>
    </source>
</evidence>
<comment type="cofactor">
    <cofactor evidence="5">
        <name>Mg(2+)</name>
        <dbReference type="ChEBI" id="CHEBI:18420"/>
    </cofactor>
    <text evidence="5">Binds 1 Mg(2+) ion per subunit.</text>
</comment>
<dbReference type="EMBL" id="CP071091">
    <property type="protein sequence ID" value="QSQ17276.1"/>
    <property type="molecule type" value="Genomic_DNA"/>
</dbReference>
<accession>A0ABX7NEL2</accession>
<organism evidence="6 7">
    <name type="scientific">Myxococcus landrumensis</name>
    <dbReference type="NCBI Taxonomy" id="2813577"/>
    <lineage>
        <taxon>Bacteria</taxon>
        <taxon>Pseudomonadati</taxon>
        <taxon>Myxococcota</taxon>
        <taxon>Myxococcia</taxon>
        <taxon>Myxococcales</taxon>
        <taxon>Cystobacterineae</taxon>
        <taxon>Myxococcaceae</taxon>
        <taxon>Myxococcus</taxon>
    </lineage>
</organism>
<evidence type="ECO:0000256" key="5">
    <source>
        <dbReference type="HAMAP-Rule" id="MF_00156"/>
    </source>
</evidence>
<dbReference type="InterPro" id="IPR040442">
    <property type="entry name" value="Pyrv_kinase-like_dom_sf"/>
</dbReference>
<dbReference type="PANTHER" id="PTHR20881">
    <property type="entry name" value="3-METHYL-2-OXOBUTANOATE HYDROXYMETHYLTRANSFERASE"/>
    <property type="match status" value="1"/>
</dbReference>
<feature type="binding site" evidence="5">
    <location>
        <position position="46"/>
    </location>
    <ligand>
        <name>Mg(2+)</name>
        <dbReference type="ChEBI" id="CHEBI:18420"/>
    </ligand>
</feature>
<dbReference type="Proteomes" id="UP000663090">
    <property type="component" value="Chromosome"/>
</dbReference>
<comment type="catalytic activity">
    <reaction evidence="5">
        <text>(6R)-5,10-methylene-5,6,7,8-tetrahydrofolate + 3-methyl-2-oxobutanoate + H2O = 2-dehydropantoate + (6S)-5,6,7,8-tetrahydrofolate</text>
        <dbReference type="Rhea" id="RHEA:11824"/>
        <dbReference type="ChEBI" id="CHEBI:11561"/>
        <dbReference type="ChEBI" id="CHEBI:11851"/>
        <dbReference type="ChEBI" id="CHEBI:15377"/>
        <dbReference type="ChEBI" id="CHEBI:15636"/>
        <dbReference type="ChEBI" id="CHEBI:57453"/>
        <dbReference type="EC" id="2.1.2.11"/>
    </reaction>
</comment>
<dbReference type="GO" id="GO:0003864">
    <property type="term" value="F:3-methyl-2-oxobutanoate hydroxymethyltransferase activity"/>
    <property type="evidence" value="ECO:0007669"/>
    <property type="project" value="UniProtKB-EC"/>
</dbReference>
<comment type="pathway">
    <text evidence="5">Cofactor biosynthesis; (R)-pantothenate biosynthesis; (R)-pantoate from 3-methyl-2-oxobutanoate: step 1/2.</text>
</comment>
<dbReference type="EC" id="2.1.2.11" evidence="5"/>
<dbReference type="PIRSF" id="PIRSF000388">
    <property type="entry name" value="Pantoate_hydroxy_MeTrfase"/>
    <property type="match status" value="1"/>
</dbReference>
<feature type="binding site" evidence="5">
    <location>
        <position position="115"/>
    </location>
    <ligand>
        <name>3-methyl-2-oxobutanoate</name>
        <dbReference type="ChEBI" id="CHEBI:11851"/>
    </ligand>
</feature>
<sequence length="310" mass="32881">MKDKVTIHTLKRLKQIGQKICMVTAYDATFARIFDQSGADVLLVGDSLGMVVQGHDSTLPVTMDQMVYHSAAVTRSTRRAHVVGDMPFMSYQVSPQDAVRNAGRLVTEGGVGSVKLEGGAEFADTVRAIVRASIPVMGHLGLTPQSVHKMGGYVVQGRDEEQGRKILDDALALEAAGAYSLVLEGVPLDLARTITQRLSIPVIGIGAGKYCDGQVLVCYDLLGMNPDFKPKFVKHYANLHGAISDAAGAFFSEIREGVFPDDEHSFKASKGLRAVTAAPAMGAGAPPQGETQVTAEGGEEKVGPVYGIPV</sequence>
<feature type="binding site" evidence="5">
    <location>
        <position position="85"/>
    </location>
    <ligand>
        <name>Mg(2+)</name>
        <dbReference type="ChEBI" id="CHEBI:18420"/>
    </ligand>
</feature>
<proteinExistence type="inferred from homology"/>
<keyword evidence="5" id="KW-0460">Magnesium</keyword>
<keyword evidence="5" id="KW-0963">Cytoplasm</keyword>
<dbReference type="SUPFAM" id="SSF51621">
    <property type="entry name" value="Phosphoenolpyruvate/pyruvate domain"/>
    <property type="match status" value="1"/>
</dbReference>
<dbReference type="Pfam" id="PF02548">
    <property type="entry name" value="Pantoate_transf"/>
    <property type="match status" value="1"/>
</dbReference>
<evidence type="ECO:0000256" key="3">
    <source>
        <dbReference type="ARBA" id="ARBA00022655"/>
    </source>
</evidence>
<name>A0ABX7NEL2_9BACT</name>
<feature type="binding site" evidence="5">
    <location>
        <begin position="46"/>
        <end position="47"/>
    </location>
    <ligand>
        <name>3-methyl-2-oxobutanoate</name>
        <dbReference type="ChEBI" id="CHEBI:11851"/>
    </ligand>
</feature>
<keyword evidence="7" id="KW-1185">Reference proteome</keyword>
<dbReference type="NCBIfam" id="NF001452">
    <property type="entry name" value="PRK00311.1"/>
    <property type="match status" value="1"/>
</dbReference>
<comment type="similarity">
    <text evidence="1 5">Belongs to the PanB family.</text>
</comment>
<dbReference type="NCBIfam" id="TIGR00222">
    <property type="entry name" value="panB"/>
    <property type="match status" value="1"/>
</dbReference>